<evidence type="ECO:0000313" key="11">
    <source>
        <dbReference type="EMBL" id="WEF35044.1"/>
    </source>
</evidence>
<gene>
    <name evidence="11" type="ORF">PX653_09860</name>
</gene>
<dbReference type="InterPro" id="IPR052052">
    <property type="entry name" value="Polysaccharide_Lyase_9"/>
</dbReference>
<keyword evidence="5 9" id="KW-0732">Signal</keyword>
<name>A0ABY8BKZ7_9BURK</name>
<dbReference type="InterPro" id="IPR053868">
    <property type="entry name" value="Pel9A-like_beta_helix"/>
</dbReference>
<dbReference type="PANTHER" id="PTHR40088:SF1">
    <property type="entry name" value="PECTATE LYASE PEL9"/>
    <property type="match status" value="1"/>
</dbReference>
<accession>A0ABY8BKZ7</accession>
<evidence type="ECO:0000259" key="10">
    <source>
        <dbReference type="Pfam" id="PF22842"/>
    </source>
</evidence>
<keyword evidence="3" id="KW-0964">Secreted</keyword>
<evidence type="ECO:0000313" key="12">
    <source>
        <dbReference type="Proteomes" id="UP001216510"/>
    </source>
</evidence>
<dbReference type="EMBL" id="CP119083">
    <property type="protein sequence ID" value="WEF35044.1"/>
    <property type="molecule type" value="Genomic_DNA"/>
</dbReference>
<evidence type="ECO:0000256" key="9">
    <source>
        <dbReference type="SAM" id="SignalP"/>
    </source>
</evidence>
<evidence type="ECO:0000256" key="2">
    <source>
        <dbReference type="ARBA" id="ARBA00004613"/>
    </source>
</evidence>
<dbReference type="Gene3D" id="2.160.20.10">
    <property type="entry name" value="Single-stranded right-handed beta-helix, Pectin lyase-like"/>
    <property type="match status" value="1"/>
</dbReference>
<evidence type="ECO:0000256" key="8">
    <source>
        <dbReference type="ARBA" id="ARBA00038263"/>
    </source>
</evidence>
<dbReference type="Pfam" id="PF22842">
    <property type="entry name" value="Pel9A-like_beta_helix"/>
    <property type="match status" value="1"/>
</dbReference>
<feature type="domain" description="Pel9A-like right handed beta-helix region" evidence="10">
    <location>
        <begin position="21"/>
        <end position="332"/>
    </location>
</feature>
<dbReference type="InterPro" id="IPR011050">
    <property type="entry name" value="Pectin_lyase_fold/virulence"/>
</dbReference>
<dbReference type="RefSeq" id="WP_277417714.1">
    <property type="nucleotide sequence ID" value="NZ_CP119083.1"/>
</dbReference>
<evidence type="ECO:0000256" key="5">
    <source>
        <dbReference type="ARBA" id="ARBA00022729"/>
    </source>
</evidence>
<evidence type="ECO:0000256" key="6">
    <source>
        <dbReference type="ARBA" id="ARBA00022837"/>
    </source>
</evidence>
<evidence type="ECO:0000256" key="3">
    <source>
        <dbReference type="ARBA" id="ARBA00022525"/>
    </source>
</evidence>
<organism evidence="11 12">
    <name type="scientific">Pseudoduganella chitinolytica</name>
    <dbReference type="NCBI Taxonomy" id="34070"/>
    <lineage>
        <taxon>Bacteria</taxon>
        <taxon>Pseudomonadati</taxon>
        <taxon>Pseudomonadota</taxon>
        <taxon>Betaproteobacteria</taxon>
        <taxon>Burkholderiales</taxon>
        <taxon>Oxalobacteraceae</taxon>
        <taxon>Telluria group</taxon>
        <taxon>Pseudoduganella</taxon>
    </lineage>
</organism>
<feature type="signal peptide" evidence="9">
    <location>
        <begin position="1"/>
        <end position="24"/>
    </location>
</feature>
<feature type="chain" id="PRO_5047155671" evidence="9">
    <location>
        <begin position="25"/>
        <end position="552"/>
    </location>
</feature>
<proteinExistence type="inferred from homology"/>
<keyword evidence="12" id="KW-1185">Reference proteome</keyword>
<evidence type="ECO:0000256" key="1">
    <source>
        <dbReference type="ARBA" id="ARBA00001913"/>
    </source>
</evidence>
<keyword evidence="4" id="KW-0479">Metal-binding</keyword>
<sequence length="552" mass="57450">MKNNTHRDALIGTVALALSAHAAAATYYVAPGGNDGAAGSKAAPWRTLARAQEAAVAGDTIYLRGGTYRYTAGINACASTTDVVNAITLNKSGSDGKPIRYWAYPGEKPVFDFAAMKDNCRVKAFNVTASWLHLKGLEIKGAPQQPGNLQNNESWGVWIKGSRNVFEALDTHHHMGPGLFLADGSHNLILNVDSHHNYDPYSRSGAGQNADGFGAHVKANQPGNVFRACRAWANTDDGFDLINAYSAVTIENSWAWLHGYLPGTTTSIPAGNGNGFKIGGYSGTWVANAPVHVVRNSVALRNKVNGFYANHHPVANRFINNTAAANGIGFNFLGIAPDGSATNLGVARNNVAYGGTAAANTAGVDSSHNSWELRTAPVAADFQSVSTSGWDAPRQADGSLPLLPHFHLASGSALVDAGVDVGLPYTGRAPDLGAYEGTVRVALVQDVSAAVTIVRSGLALDRATQKQAGTVTVTNTSAHAIEGTLLLRLDYLSDGVALDNAAGNEGGSPTLALPVTALAPGATATVTTTFVNPERTAIGYVPTLIAVAGDEQ</sequence>
<keyword evidence="7" id="KW-0456">Lyase</keyword>
<dbReference type="SUPFAM" id="SSF51126">
    <property type="entry name" value="Pectin lyase-like"/>
    <property type="match status" value="1"/>
</dbReference>
<reference evidence="11 12" key="1">
    <citation type="submission" date="2023-02" db="EMBL/GenBank/DDBJ databases">
        <title>Gemone sequence of Telluria chitinolytica ACM 3522T.</title>
        <authorList>
            <person name="Frediansyah A."/>
            <person name="Miess H."/>
            <person name="Gross H."/>
        </authorList>
    </citation>
    <scope>NUCLEOTIDE SEQUENCE [LARGE SCALE GENOMIC DNA]</scope>
    <source>
        <strain evidence="11 12">ACM 3522</strain>
    </source>
</reference>
<dbReference type="PANTHER" id="PTHR40088">
    <property type="entry name" value="PECTATE LYASE (EUROFUNG)"/>
    <property type="match status" value="1"/>
</dbReference>
<comment type="cofactor">
    <cofactor evidence="1">
        <name>Ca(2+)</name>
        <dbReference type="ChEBI" id="CHEBI:29108"/>
    </cofactor>
</comment>
<keyword evidence="6" id="KW-0106">Calcium</keyword>
<comment type="similarity">
    <text evidence="8">Belongs to the polysaccharide lyase 9 family.</text>
</comment>
<evidence type="ECO:0000256" key="4">
    <source>
        <dbReference type="ARBA" id="ARBA00022723"/>
    </source>
</evidence>
<evidence type="ECO:0000256" key="7">
    <source>
        <dbReference type="ARBA" id="ARBA00023239"/>
    </source>
</evidence>
<dbReference type="Proteomes" id="UP001216510">
    <property type="component" value="Chromosome"/>
</dbReference>
<dbReference type="InterPro" id="IPR012334">
    <property type="entry name" value="Pectin_lyas_fold"/>
</dbReference>
<protein>
    <submittedName>
        <fullName evidence="11">Right-handed parallel beta-helix repeat-containing protein</fullName>
    </submittedName>
</protein>
<comment type="subcellular location">
    <subcellularLocation>
        <location evidence="2">Secreted</location>
    </subcellularLocation>
</comment>